<dbReference type="AlphaFoldDB" id="A0A6A6JSJ1"/>
<keyword evidence="2" id="KW-0812">Transmembrane</keyword>
<dbReference type="GO" id="GO:0000139">
    <property type="term" value="C:Golgi membrane"/>
    <property type="evidence" value="ECO:0007669"/>
    <property type="project" value="UniProtKB-SubCell"/>
</dbReference>
<dbReference type="Pfam" id="PF07970">
    <property type="entry name" value="COPIIcoated_ERV"/>
    <property type="match status" value="1"/>
</dbReference>
<dbReference type="GO" id="GO:0030134">
    <property type="term" value="C:COPII-coated ER to Golgi transport vesicle"/>
    <property type="evidence" value="ECO:0007669"/>
    <property type="project" value="TreeGrafter"/>
</dbReference>
<keyword evidence="3" id="KW-1133">Transmembrane helix</keyword>
<dbReference type="PANTHER" id="PTHR10984:SF81">
    <property type="entry name" value="ER-DERIVED VESICLES PROTEIN ERV41"/>
    <property type="match status" value="1"/>
</dbReference>
<evidence type="ECO:0000259" key="7">
    <source>
        <dbReference type="Pfam" id="PF13850"/>
    </source>
</evidence>
<gene>
    <name evidence="8" type="ORF">EI97DRAFT_413736</name>
</gene>
<dbReference type="GO" id="GO:0006888">
    <property type="term" value="P:endoplasmic reticulum to Golgi vesicle-mediated transport"/>
    <property type="evidence" value="ECO:0007669"/>
    <property type="project" value="UniProtKB-UniRule"/>
</dbReference>
<dbReference type="EMBL" id="ML986487">
    <property type="protein sequence ID" value="KAF2278838.1"/>
    <property type="molecule type" value="Genomic_DNA"/>
</dbReference>
<evidence type="ECO:0000313" key="9">
    <source>
        <dbReference type="Proteomes" id="UP000800097"/>
    </source>
</evidence>
<dbReference type="GO" id="GO:0005789">
    <property type="term" value="C:endoplasmic reticulum membrane"/>
    <property type="evidence" value="ECO:0007669"/>
    <property type="project" value="UniProtKB-SubCell"/>
</dbReference>
<accession>A0A6A6JSJ1</accession>
<keyword evidence="5" id="KW-0256">Endoplasmic reticulum</keyword>
<dbReference type="OrthoDB" id="5541786at2759"/>
<comment type="similarity">
    <text evidence="5">Belongs to the ERGIC family.</text>
</comment>
<feature type="domain" description="Endoplasmic reticulum vesicle transporter N-terminal" evidence="7">
    <location>
        <begin position="29"/>
        <end position="117"/>
    </location>
</feature>
<dbReference type="InterPro" id="IPR039542">
    <property type="entry name" value="Erv_N"/>
</dbReference>
<comment type="subcellular location">
    <subcellularLocation>
        <location evidence="5">Endoplasmic reticulum membrane</location>
        <topology evidence="5">Multi-pass membrane protein</topology>
    </subcellularLocation>
    <subcellularLocation>
        <location evidence="5">Endoplasmic reticulum-Golgi intermediate compartment membrane</location>
        <topology evidence="5">Multi-pass membrane protein</topology>
    </subcellularLocation>
    <subcellularLocation>
        <location evidence="5">Golgi apparatus membrane</location>
        <topology evidence="5">Multi-pass membrane protein</topology>
    </subcellularLocation>
    <subcellularLocation>
        <location evidence="1">Membrane</location>
    </subcellularLocation>
</comment>
<keyword evidence="5" id="KW-0931">ER-Golgi transport</keyword>
<reference evidence="8" key="1">
    <citation type="journal article" date="2020" name="Stud. Mycol.">
        <title>101 Dothideomycetes genomes: a test case for predicting lifestyles and emergence of pathogens.</title>
        <authorList>
            <person name="Haridas S."/>
            <person name="Albert R."/>
            <person name="Binder M."/>
            <person name="Bloem J."/>
            <person name="Labutti K."/>
            <person name="Salamov A."/>
            <person name="Andreopoulos B."/>
            <person name="Baker S."/>
            <person name="Barry K."/>
            <person name="Bills G."/>
            <person name="Bluhm B."/>
            <person name="Cannon C."/>
            <person name="Castanera R."/>
            <person name="Culley D."/>
            <person name="Daum C."/>
            <person name="Ezra D."/>
            <person name="Gonzalez J."/>
            <person name="Henrissat B."/>
            <person name="Kuo A."/>
            <person name="Liang C."/>
            <person name="Lipzen A."/>
            <person name="Lutzoni F."/>
            <person name="Magnuson J."/>
            <person name="Mondo S."/>
            <person name="Nolan M."/>
            <person name="Ohm R."/>
            <person name="Pangilinan J."/>
            <person name="Park H.-J."/>
            <person name="Ramirez L."/>
            <person name="Alfaro M."/>
            <person name="Sun H."/>
            <person name="Tritt A."/>
            <person name="Yoshinaga Y."/>
            <person name="Zwiers L.-H."/>
            <person name="Turgeon B."/>
            <person name="Goodwin S."/>
            <person name="Spatafora J."/>
            <person name="Crous P."/>
            <person name="Grigoriev I."/>
        </authorList>
    </citation>
    <scope>NUCLEOTIDE SEQUENCE</scope>
    <source>
        <strain evidence="8">CBS 379.55</strain>
    </source>
</reference>
<dbReference type="RefSeq" id="XP_033656377.1">
    <property type="nucleotide sequence ID" value="XM_033796808.1"/>
</dbReference>
<dbReference type="GO" id="GO:0033116">
    <property type="term" value="C:endoplasmic reticulum-Golgi intermediate compartment membrane"/>
    <property type="evidence" value="ECO:0007669"/>
    <property type="project" value="UniProtKB-SubCell"/>
</dbReference>
<dbReference type="GeneID" id="54549983"/>
<keyword evidence="5" id="KW-0813">Transport</keyword>
<evidence type="ECO:0000256" key="1">
    <source>
        <dbReference type="ARBA" id="ARBA00004370"/>
    </source>
</evidence>
<keyword evidence="4" id="KW-0472">Membrane</keyword>
<proteinExistence type="inferred from homology"/>
<evidence type="ECO:0000256" key="5">
    <source>
        <dbReference type="RuleBase" id="RU369013"/>
    </source>
</evidence>
<dbReference type="Pfam" id="PF13850">
    <property type="entry name" value="ERGIC_N"/>
    <property type="match status" value="1"/>
</dbReference>
<feature type="domain" description="Endoplasmic reticulum vesicle transporter C-terminal" evidence="6">
    <location>
        <begin position="181"/>
        <end position="359"/>
    </location>
</feature>
<evidence type="ECO:0000256" key="2">
    <source>
        <dbReference type="ARBA" id="ARBA00022692"/>
    </source>
</evidence>
<evidence type="ECO:0000256" key="3">
    <source>
        <dbReference type="ARBA" id="ARBA00022989"/>
    </source>
</evidence>
<dbReference type="InterPro" id="IPR012936">
    <property type="entry name" value="Erv_C"/>
</dbReference>
<keyword evidence="9" id="KW-1185">Reference proteome</keyword>
<comment type="function">
    <text evidence="5">Plays a role in transport between endoplasmic reticulum and Golgi.</text>
</comment>
<organism evidence="8 9">
    <name type="scientific">Westerdykella ornata</name>
    <dbReference type="NCBI Taxonomy" id="318751"/>
    <lineage>
        <taxon>Eukaryota</taxon>
        <taxon>Fungi</taxon>
        <taxon>Dikarya</taxon>
        <taxon>Ascomycota</taxon>
        <taxon>Pezizomycotina</taxon>
        <taxon>Dothideomycetes</taxon>
        <taxon>Pleosporomycetidae</taxon>
        <taxon>Pleosporales</taxon>
        <taxon>Sporormiaceae</taxon>
        <taxon>Westerdykella</taxon>
    </lineage>
</organism>
<evidence type="ECO:0000259" key="6">
    <source>
        <dbReference type="Pfam" id="PF07970"/>
    </source>
</evidence>
<dbReference type="PANTHER" id="PTHR10984">
    <property type="entry name" value="ENDOPLASMIC RETICULUM-GOLGI INTERMEDIATE COMPARTMENT PROTEIN"/>
    <property type="match status" value="1"/>
</dbReference>
<name>A0A6A6JSJ1_WESOR</name>
<dbReference type="Proteomes" id="UP000800097">
    <property type="component" value="Unassembled WGS sequence"/>
</dbReference>
<protein>
    <recommendedName>
        <fullName evidence="5">Endoplasmic reticulum-Golgi intermediate compartment protein</fullName>
    </recommendedName>
</protein>
<dbReference type="GO" id="GO:0006890">
    <property type="term" value="P:retrograde vesicle-mediated transport, Golgi to endoplasmic reticulum"/>
    <property type="evidence" value="ECO:0007669"/>
    <property type="project" value="TreeGrafter"/>
</dbReference>
<evidence type="ECO:0000313" key="8">
    <source>
        <dbReference type="EMBL" id="KAF2278838.1"/>
    </source>
</evidence>
<sequence length="399" mass="44627">MYSPNHSAMNGFAERGLSEESFGQAKGGLASFDAFPKTKKTYLTRGRDSSLWTLTLIAACIYLCRAEFSRWWAGKTTETFSVEKGVSHDLQINLDIVVAMKCADLHVNMQDAAGDRTLAGELLRKDPTNWAQWRQGDVHKLGEGDDGLPGWEELWDVHDQLGAARKRKKFPKTPRARGPLDACRIFGSLEGNKVQGDFHITARGHGYMEFGEHLDHKAFNFSHIINELSFGPYYPSLVNPLDNTIAWTPNHFFKYQYYLSIVPTIYTDDISLLPLLDAVNRHPHNAHPAKNVFNSNHAIKTNQYAVTSQSHDVPETYVPGIFVKFDIEPIMLTIAEEWGGVLKLLVRLVNVVSGVMVAGGWAWQMFDLGMEVWGRRRGGRSGGMGVLGAFGGKEKHAFD</sequence>
<keyword evidence="5" id="KW-0333">Golgi apparatus</keyword>
<dbReference type="InterPro" id="IPR045888">
    <property type="entry name" value="Erv"/>
</dbReference>
<evidence type="ECO:0000256" key="4">
    <source>
        <dbReference type="ARBA" id="ARBA00023136"/>
    </source>
</evidence>